<dbReference type="PANTHER" id="PTHR30068">
    <property type="entry name" value="URONATE ISOMERASE"/>
    <property type="match status" value="1"/>
</dbReference>
<dbReference type="STRING" id="1121291.SAMN02745134_02027"/>
<dbReference type="GO" id="GO:0008880">
    <property type="term" value="F:glucuronate isomerase activity"/>
    <property type="evidence" value="ECO:0007669"/>
    <property type="project" value="UniProtKB-UniRule"/>
</dbReference>
<dbReference type="SUPFAM" id="SSF51556">
    <property type="entry name" value="Metallo-dependent hydrolases"/>
    <property type="match status" value="1"/>
</dbReference>
<dbReference type="RefSeq" id="WP_084115708.1">
    <property type="nucleotide sequence ID" value="NZ_FWXH01000006.1"/>
</dbReference>
<evidence type="ECO:0000256" key="6">
    <source>
        <dbReference type="ARBA" id="ARBA00023235"/>
    </source>
</evidence>
<evidence type="ECO:0000256" key="7">
    <source>
        <dbReference type="HAMAP-Rule" id="MF_00675"/>
    </source>
</evidence>
<evidence type="ECO:0000256" key="2">
    <source>
        <dbReference type="ARBA" id="ARBA00004892"/>
    </source>
</evidence>
<name>A0A1W1XIR9_9CLOT</name>
<evidence type="ECO:0000256" key="1">
    <source>
        <dbReference type="ARBA" id="ARBA00001165"/>
    </source>
</evidence>
<dbReference type="UniPathway" id="UPA00246"/>
<dbReference type="Gene3D" id="1.10.2020.10">
    <property type="entry name" value="uronate isomerase, domain 2, chain A"/>
    <property type="match status" value="1"/>
</dbReference>
<dbReference type="HAMAP" id="MF_00675">
    <property type="entry name" value="UxaC"/>
    <property type="match status" value="1"/>
</dbReference>
<dbReference type="PANTHER" id="PTHR30068:SF4">
    <property type="entry name" value="URONATE ISOMERASE"/>
    <property type="match status" value="1"/>
</dbReference>
<comment type="catalytic activity">
    <reaction evidence="1 7">
        <text>D-glucuronate = D-fructuronate</text>
        <dbReference type="Rhea" id="RHEA:13049"/>
        <dbReference type="ChEBI" id="CHEBI:58720"/>
        <dbReference type="ChEBI" id="CHEBI:59863"/>
        <dbReference type="EC" id="5.3.1.12"/>
    </reaction>
</comment>
<reference evidence="8 9" key="1">
    <citation type="submission" date="2017-04" db="EMBL/GenBank/DDBJ databases">
        <authorList>
            <person name="Afonso C.L."/>
            <person name="Miller P.J."/>
            <person name="Scott M.A."/>
            <person name="Spackman E."/>
            <person name="Goraichik I."/>
            <person name="Dimitrov K.M."/>
            <person name="Suarez D.L."/>
            <person name="Swayne D.E."/>
        </authorList>
    </citation>
    <scope>NUCLEOTIDE SEQUENCE [LARGE SCALE GENOMIC DNA]</scope>
    <source>
        <strain evidence="8 9">DSM 12555</strain>
    </source>
</reference>
<comment type="pathway">
    <text evidence="2 7">Carbohydrate metabolism; pentose and glucuronate interconversion.</text>
</comment>
<dbReference type="Pfam" id="PF02614">
    <property type="entry name" value="UxaC"/>
    <property type="match status" value="1"/>
</dbReference>
<dbReference type="AlphaFoldDB" id="A0A1W1XIR9"/>
<evidence type="ECO:0000256" key="4">
    <source>
        <dbReference type="ARBA" id="ARBA00012546"/>
    </source>
</evidence>
<evidence type="ECO:0000256" key="5">
    <source>
        <dbReference type="ARBA" id="ARBA00020555"/>
    </source>
</evidence>
<evidence type="ECO:0000313" key="8">
    <source>
        <dbReference type="EMBL" id="SMC23876.1"/>
    </source>
</evidence>
<evidence type="ECO:0000256" key="3">
    <source>
        <dbReference type="ARBA" id="ARBA00008397"/>
    </source>
</evidence>
<keyword evidence="6 7" id="KW-0413">Isomerase</keyword>
<dbReference type="InterPro" id="IPR032466">
    <property type="entry name" value="Metal_Hydrolase"/>
</dbReference>
<dbReference type="OrthoDB" id="9766564at2"/>
<comment type="catalytic activity">
    <reaction evidence="7">
        <text>aldehydo-D-galacturonate = keto-D-tagaturonate</text>
        <dbReference type="Rhea" id="RHEA:27702"/>
        <dbReference type="ChEBI" id="CHEBI:12952"/>
        <dbReference type="ChEBI" id="CHEBI:17886"/>
    </reaction>
</comment>
<dbReference type="Gene3D" id="3.20.20.140">
    <property type="entry name" value="Metal-dependent hydrolases"/>
    <property type="match status" value="1"/>
</dbReference>
<dbReference type="EC" id="5.3.1.12" evidence="4 7"/>
<organism evidence="8 9">
    <name type="scientific">Clostridium acidisoli DSM 12555</name>
    <dbReference type="NCBI Taxonomy" id="1121291"/>
    <lineage>
        <taxon>Bacteria</taxon>
        <taxon>Bacillati</taxon>
        <taxon>Bacillota</taxon>
        <taxon>Clostridia</taxon>
        <taxon>Eubacteriales</taxon>
        <taxon>Clostridiaceae</taxon>
        <taxon>Clostridium</taxon>
    </lineage>
</organism>
<dbReference type="Proteomes" id="UP000192468">
    <property type="component" value="Unassembled WGS sequence"/>
</dbReference>
<dbReference type="NCBIfam" id="NF002794">
    <property type="entry name" value="PRK02925.1"/>
    <property type="match status" value="1"/>
</dbReference>
<dbReference type="InterPro" id="IPR003766">
    <property type="entry name" value="Uronate_isomerase"/>
</dbReference>
<dbReference type="EMBL" id="FWXH01000006">
    <property type="protein sequence ID" value="SMC23876.1"/>
    <property type="molecule type" value="Genomic_DNA"/>
</dbReference>
<comment type="similarity">
    <text evidence="3 7">Belongs to the metallo-dependent hydrolases superfamily. Uronate isomerase family.</text>
</comment>
<sequence length="467" mass="53955">MKNFMDQDFLLTTETARKLFHDYAEKMPIIDYHCHISPKEICDDKKFKNLTEAWLYGDHYKWRLMRSYGIDEKYITGKSTDYEKFLSYVKAVETAIGNPLYHWTHLELQRYFGINEVINEKNAPVIWEKANKIFESGLSVRQIIKKSNVKAICTTDDPADSLEYHLKLQEDKTFDVKVLPAFRPDKALGINKPTFTEWVKTLEKASKKNIASYDEFLDALKSRIEFFHSVGCRVSDHALDYVPYLEASKEEVASIFKKALNGETITHEEETKYRTATMQFLGKNYAKLNWAMELHINAFRDNNGDMFKKLGPDTGFDSINDSNVTYPLSKLLSSLEVENLLPKTILYSLNPNDNYVLGTLLGCFQGSGVLGKIQLGAAWWFNDNKDGMIEQMKALANLGLFSSFLGMLTDSRSFLSYTRHEYFRRILCELIGNWTENGEIPNDMDLLGKITEDICYNNAKNYFEMKI</sequence>
<keyword evidence="9" id="KW-1185">Reference proteome</keyword>
<accession>A0A1W1XIR9</accession>
<evidence type="ECO:0000313" key="9">
    <source>
        <dbReference type="Proteomes" id="UP000192468"/>
    </source>
</evidence>
<proteinExistence type="inferred from homology"/>
<dbReference type="GO" id="GO:0042840">
    <property type="term" value="P:D-glucuronate catabolic process"/>
    <property type="evidence" value="ECO:0007669"/>
    <property type="project" value="TreeGrafter"/>
</dbReference>
<gene>
    <name evidence="7" type="primary">uxaC</name>
    <name evidence="8" type="ORF">SAMN02745134_02027</name>
</gene>
<protein>
    <recommendedName>
        <fullName evidence="5 7">Uronate isomerase</fullName>
        <ecNumber evidence="4 7">5.3.1.12</ecNumber>
    </recommendedName>
    <alternativeName>
        <fullName evidence="7">Glucuronate isomerase</fullName>
    </alternativeName>
    <alternativeName>
        <fullName evidence="7">Uronic isomerase</fullName>
    </alternativeName>
</protein>
<dbReference type="GO" id="GO:0019698">
    <property type="term" value="P:D-galacturonate catabolic process"/>
    <property type="evidence" value="ECO:0007669"/>
    <property type="project" value="TreeGrafter"/>
</dbReference>